<keyword evidence="11" id="KW-0594">Phospholipid biosynthesis</keyword>
<keyword evidence="8" id="KW-0067">ATP-binding</keyword>
<dbReference type="EMBL" id="JANHNZ010000005">
    <property type="protein sequence ID" value="MCQ9210211.1"/>
    <property type="molecule type" value="Genomic_DNA"/>
</dbReference>
<accession>A0ABT1WNY3</accession>
<evidence type="ECO:0000256" key="3">
    <source>
        <dbReference type="ARBA" id="ARBA00022516"/>
    </source>
</evidence>
<evidence type="ECO:0000313" key="15">
    <source>
        <dbReference type="Proteomes" id="UP001059480"/>
    </source>
</evidence>
<dbReference type="SUPFAM" id="SSF111331">
    <property type="entry name" value="NAD kinase/diacylglycerol kinase-like"/>
    <property type="match status" value="1"/>
</dbReference>
<gene>
    <name evidence="14" type="ORF">NPA36_06575</name>
</gene>
<dbReference type="GO" id="GO:0004143">
    <property type="term" value="F:ATP-dependent diacylglycerol kinase activity"/>
    <property type="evidence" value="ECO:0007669"/>
    <property type="project" value="UniProtKB-EC"/>
</dbReference>
<dbReference type="NCBIfam" id="NF009603">
    <property type="entry name" value="PRK13055.1"/>
    <property type="match status" value="1"/>
</dbReference>
<dbReference type="Pfam" id="PF19279">
    <property type="entry name" value="YegS_C"/>
    <property type="match status" value="1"/>
</dbReference>
<name>A0ABT1WNY3_9LACT</name>
<reference evidence="14" key="3">
    <citation type="journal article" date="2023" name="Microbiol. Resour. Announc.">
        <title>Draft Genome Sequence of Granulicatella sp. Strain S8, Isolated from a Marine Fish, Seriola quinqueradiata.</title>
        <authorList>
            <person name="Lee M."/>
            <person name="Farooq A."/>
            <person name="Jeong J.B."/>
            <person name="Jung M.Y."/>
        </authorList>
    </citation>
    <scope>NUCLEOTIDE SEQUENCE</scope>
    <source>
        <strain evidence="14">S8</strain>
    </source>
</reference>
<feature type="domain" description="DAGKc" evidence="13">
    <location>
        <begin position="1"/>
        <end position="133"/>
    </location>
</feature>
<comment type="cofactor">
    <cofactor evidence="1">
        <name>Mg(2+)</name>
        <dbReference type="ChEBI" id="CHEBI:18420"/>
    </cofactor>
</comment>
<proteinExistence type="inferred from homology"/>
<reference evidence="14" key="1">
    <citation type="submission" date="2022-07" db="EMBL/GenBank/DDBJ databases">
        <authorList>
            <person name="Jung M.-Y."/>
            <person name="Lee M."/>
        </authorList>
    </citation>
    <scope>NUCLEOTIDE SEQUENCE</scope>
    <source>
        <strain evidence="14">S8</strain>
    </source>
</reference>
<protein>
    <submittedName>
        <fullName evidence="14">Diacylglycerol kinase</fullName>
        <ecNumber evidence="14">2.7.1.107</ecNumber>
    </submittedName>
</protein>
<dbReference type="Gene3D" id="3.40.50.10330">
    <property type="entry name" value="Probable inorganic polyphosphate/atp-NAD kinase, domain 1"/>
    <property type="match status" value="1"/>
</dbReference>
<evidence type="ECO:0000256" key="2">
    <source>
        <dbReference type="ARBA" id="ARBA00005983"/>
    </source>
</evidence>
<dbReference type="NCBIfam" id="TIGR00147">
    <property type="entry name" value="YegS/Rv2252/BmrU family lipid kinase"/>
    <property type="match status" value="1"/>
</dbReference>
<dbReference type="InterPro" id="IPR017438">
    <property type="entry name" value="ATP-NAD_kinase_N"/>
</dbReference>
<dbReference type="InterPro" id="IPR016064">
    <property type="entry name" value="NAD/diacylglycerol_kinase_sf"/>
</dbReference>
<comment type="similarity">
    <text evidence="2">Belongs to the diacylglycerol/lipid kinase family.</text>
</comment>
<dbReference type="Gene3D" id="2.60.200.40">
    <property type="match status" value="1"/>
</dbReference>
<evidence type="ECO:0000256" key="8">
    <source>
        <dbReference type="ARBA" id="ARBA00022840"/>
    </source>
</evidence>
<dbReference type="InterPro" id="IPR045540">
    <property type="entry name" value="YegS/DAGK_C"/>
</dbReference>
<keyword evidence="15" id="KW-1185">Reference proteome</keyword>
<dbReference type="InterPro" id="IPR005218">
    <property type="entry name" value="Diacylglycerol/lipid_kinase"/>
</dbReference>
<comment type="caution">
    <text evidence="14">The sequence shown here is derived from an EMBL/GenBank/DDBJ whole genome shotgun (WGS) entry which is preliminary data.</text>
</comment>
<evidence type="ECO:0000256" key="5">
    <source>
        <dbReference type="ARBA" id="ARBA00022723"/>
    </source>
</evidence>
<dbReference type="PANTHER" id="PTHR12358">
    <property type="entry name" value="SPHINGOSINE KINASE"/>
    <property type="match status" value="1"/>
</dbReference>
<dbReference type="SMART" id="SM00046">
    <property type="entry name" value="DAGKc"/>
    <property type="match status" value="1"/>
</dbReference>
<evidence type="ECO:0000256" key="7">
    <source>
        <dbReference type="ARBA" id="ARBA00022777"/>
    </source>
</evidence>
<evidence type="ECO:0000256" key="1">
    <source>
        <dbReference type="ARBA" id="ARBA00001946"/>
    </source>
</evidence>
<dbReference type="Pfam" id="PF00781">
    <property type="entry name" value="DAGK_cat"/>
    <property type="match status" value="1"/>
</dbReference>
<evidence type="ECO:0000259" key="13">
    <source>
        <dbReference type="PROSITE" id="PS50146"/>
    </source>
</evidence>
<organism evidence="14 15">
    <name type="scientific">Granulicatella seriolae</name>
    <dbReference type="NCBI Taxonomy" id="2967226"/>
    <lineage>
        <taxon>Bacteria</taxon>
        <taxon>Bacillati</taxon>
        <taxon>Bacillota</taxon>
        <taxon>Bacilli</taxon>
        <taxon>Lactobacillales</taxon>
        <taxon>Carnobacteriaceae</taxon>
        <taxon>Granulicatella</taxon>
    </lineage>
</organism>
<keyword evidence="9" id="KW-0460">Magnesium</keyword>
<evidence type="ECO:0000256" key="10">
    <source>
        <dbReference type="ARBA" id="ARBA00023098"/>
    </source>
</evidence>
<dbReference type="InterPro" id="IPR050187">
    <property type="entry name" value="Lipid_Phosphate_FormReg"/>
</dbReference>
<dbReference type="PANTHER" id="PTHR12358:SF106">
    <property type="entry name" value="LIPID KINASE YEGS"/>
    <property type="match status" value="1"/>
</dbReference>
<evidence type="ECO:0000256" key="4">
    <source>
        <dbReference type="ARBA" id="ARBA00022679"/>
    </source>
</evidence>
<dbReference type="PROSITE" id="PS50146">
    <property type="entry name" value="DAGK"/>
    <property type="match status" value="1"/>
</dbReference>
<dbReference type="InterPro" id="IPR001206">
    <property type="entry name" value="Diacylglycerol_kinase_cat_dom"/>
</dbReference>
<evidence type="ECO:0000256" key="11">
    <source>
        <dbReference type="ARBA" id="ARBA00023209"/>
    </source>
</evidence>
<dbReference type="Proteomes" id="UP001059480">
    <property type="component" value="Unassembled WGS sequence"/>
</dbReference>
<dbReference type="RefSeq" id="WP_256945324.1">
    <property type="nucleotide sequence ID" value="NZ_JANHNZ010000005.1"/>
</dbReference>
<evidence type="ECO:0000313" key="14">
    <source>
        <dbReference type="EMBL" id="MCQ9210211.1"/>
    </source>
</evidence>
<keyword evidence="5" id="KW-0479">Metal-binding</keyword>
<keyword evidence="6" id="KW-0547">Nucleotide-binding</keyword>
<keyword evidence="3" id="KW-0444">Lipid biosynthesis</keyword>
<keyword evidence="12" id="KW-1208">Phospholipid metabolism</keyword>
<reference evidence="14" key="2">
    <citation type="journal article" date="2023" name="Curr. Microbiol.">
        <title>Granulicatella seriolae sp. nov., a Novel Facultative Anaerobe Isolated from Yellowtail Marine Fish.</title>
        <authorList>
            <person name="Lee M."/>
            <person name="Choi Y.J."/>
            <person name="Farooq A."/>
            <person name="Jeong J.B."/>
            <person name="Jung M.Y."/>
        </authorList>
    </citation>
    <scope>NUCLEOTIDE SEQUENCE</scope>
    <source>
        <strain evidence="14">S8</strain>
    </source>
</reference>
<keyword evidence="7 14" id="KW-0418">Kinase</keyword>
<evidence type="ECO:0000256" key="12">
    <source>
        <dbReference type="ARBA" id="ARBA00023264"/>
    </source>
</evidence>
<evidence type="ECO:0000256" key="9">
    <source>
        <dbReference type="ARBA" id="ARBA00022842"/>
    </source>
</evidence>
<dbReference type="EC" id="2.7.1.107" evidence="14"/>
<keyword evidence="4 14" id="KW-0808">Transferase</keyword>
<sequence>MRKAELIYNPVSGKEQAQQYIDEITSIIAKADFSVQTFETTPEEKSAQKEAERAALAGIDMIIAMGGDGTVHEVVNGIAGLKKRPILGIIPMGTTNDYARALNLPRNNPIEAAQVIANQNNIAMDIGKFNDTYFVNIAAGGYMTDLTYEVSSEMKTRFGYFAYVIKGVQKAFQMQPIQMKFEYDGGSFEGEASMFFVALTNSIGGFEKMVPDSHMMDGKFSVLVVKTANLLDIIPLIRQMMLSGDHINSEHIHYFKTDILKVTAVDGHQLMINVDGEYGGDAPAVFVNLQQHIEICSNLEDVRQIEKNKTRKDHIRKLFNQELAFLETQQFETIEDNQGNREEENHE</sequence>
<evidence type="ECO:0000256" key="6">
    <source>
        <dbReference type="ARBA" id="ARBA00022741"/>
    </source>
</evidence>
<keyword evidence="10" id="KW-0443">Lipid metabolism</keyword>